<feature type="non-terminal residue" evidence="1">
    <location>
        <position position="86"/>
    </location>
</feature>
<dbReference type="GO" id="GO:0004497">
    <property type="term" value="F:monooxygenase activity"/>
    <property type="evidence" value="ECO:0007669"/>
    <property type="project" value="InterPro"/>
</dbReference>
<dbReference type="Proteomes" id="UP000183567">
    <property type="component" value="Unassembled WGS sequence"/>
</dbReference>
<dbReference type="Pfam" id="PF00067">
    <property type="entry name" value="p450"/>
    <property type="match status" value="1"/>
</dbReference>
<protein>
    <recommendedName>
        <fullName evidence="3">Cytochrome P450</fullName>
    </recommendedName>
</protein>
<dbReference type="OrthoDB" id="2789670at2759"/>
<name>A0A1J8QFN1_9AGAM</name>
<evidence type="ECO:0008006" key="3">
    <source>
        <dbReference type="Google" id="ProtNLM"/>
    </source>
</evidence>
<dbReference type="InterPro" id="IPR001128">
    <property type="entry name" value="Cyt_P450"/>
</dbReference>
<dbReference type="GO" id="GO:0016705">
    <property type="term" value="F:oxidoreductase activity, acting on paired donors, with incorporation or reduction of molecular oxygen"/>
    <property type="evidence" value="ECO:0007669"/>
    <property type="project" value="InterPro"/>
</dbReference>
<comment type="caution">
    <text evidence="1">The sequence shown here is derived from an EMBL/GenBank/DDBJ whole genome shotgun (WGS) entry which is preliminary data.</text>
</comment>
<keyword evidence="2" id="KW-1185">Reference proteome</keyword>
<evidence type="ECO:0000313" key="2">
    <source>
        <dbReference type="Proteomes" id="UP000183567"/>
    </source>
</evidence>
<dbReference type="InterPro" id="IPR036396">
    <property type="entry name" value="Cyt_P450_sf"/>
</dbReference>
<organism evidence="1 2">
    <name type="scientific">Rhizopogon vesiculosus</name>
    <dbReference type="NCBI Taxonomy" id="180088"/>
    <lineage>
        <taxon>Eukaryota</taxon>
        <taxon>Fungi</taxon>
        <taxon>Dikarya</taxon>
        <taxon>Basidiomycota</taxon>
        <taxon>Agaricomycotina</taxon>
        <taxon>Agaricomycetes</taxon>
        <taxon>Agaricomycetidae</taxon>
        <taxon>Boletales</taxon>
        <taxon>Suillineae</taxon>
        <taxon>Rhizopogonaceae</taxon>
        <taxon>Rhizopogon</taxon>
    </lineage>
</organism>
<gene>
    <name evidence="1" type="ORF">AZE42_13291</name>
</gene>
<dbReference type="Gene3D" id="1.10.630.10">
    <property type="entry name" value="Cytochrome P450"/>
    <property type="match status" value="1"/>
</dbReference>
<sequence>MSSKNGVPLPPGPPAHWFWSNALPTVRIAYAFTDFVRKYGPVVSFRQGSQVIIVIGSIRAAMDIMEKEGAALVDRPRSIAAGEMLS</sequence>
<dbReference type="GO" id="GO:0005506">
    <property type="term" value="F:iron ion binding"/>
    <property type="evidence" value="ECO:0007669"/>
    <property type="project" value="InterPro"/>
</dbReference>
<evidence type="ECO:0000313" key="1">
    <source>
        <dbReference type="EMBL" id="OJA20502.1"/>
    </source>
</evidence>
<dbReference type="AlphaFoldDB" id="A0A1J8QFN1"/>
<dbReference type="GO" id="GO:0020037">
    <property type="term" value="F:heme binding"/>
    <property type="evidence" value="ECO:0007669"/>
    <property type="project" value="InterPro"/>
</dbReference>
<dbReference type="STRING" id="180088.A0A1J8QFN1"/>
<proteinExistence type="predicted"/>
<dbReference type="SUPFAM" id="SSF48264">
    <property type="entry name" value="Cytochrome P450"/>
    <property type="match status" value="1"/>
</dbReference>
<reference evidence="1 2" key="1">
    <citation type="submission" date="2016-03" db="EMBL/GenBank/DDBJ databases">
        <title>Comparative genomics of the ectomycorrhizal sister species Rhizopogon vinicolor and Rhizopogon vesiculosus (Basidiomycota: Boletales) reveals a divergence of the mating type B locus.</title>
        <authorList>
            <person name="Mujic A.B."/>
            <person name="Kuo A."/>
            <person name="Tritt A."/>
            <person name="Lipzen A."/>
            <person name="Chen C."/>
            <person name="Johnson J."/>
            <person name="Sharma A."/>
            <person name="Barry K."/>
            <person name="Grigoriev I.V."/>
            <person name="Spatafora J.W."/>
        </authorList>
    </citation>
    <scope>NUCLEOTIDE SEQUENCE [LARGE SCALE GENOMIC DNA]</scope>
    <source>
        <strain evidence="1 2">AM-OR11-056</strain>
    </source>
</reference>
<dbReference type="EMBL" id="LVVM01000536">
    <property type="protein sequence ID" value="OJA20502.1"/>
    <property type="molecule type" value="Genomic_DNA"/>
</dbReference>
<accession>A0A1J8QFN1</accession>